<accession>A0A398DJS4</accession>
<gene>
    <name evidence="1" type="ORF">SMC5_05105</name>
</gene>
<comment type="caution">
    <text evidence="1">The sequence shown here is derived from an EMBL/GenBank/DDBJ whole genome shotgun (WGS) entry which is preliminary data.</text>
</comment>
<dbReference type="EMBL" id="QXIU01000120">
    <property type="protein sequence ID" value="RIE11271.1"/>
    <property type="molecule type" value="Genomic_DNA"/>
</dbReference>
<proteinExistence type="predicted"/>
<organism evidence="1 2">
    <name type="scientific">Candidatus Cryosericum odellii</name>
    <dbReference type="NCBI Taxonomy" id="2290917"/>
    <lineage>
        <taxon>Bacteria</taxon>
        <taxon>Pseudomonadati</taxon>
        <taxon>Caldisericota/Cryosericota group</taxon>
        <taxon>Candidatus Cryosericota</taxon>
        <taxon>Candidatus Cryosericia</taxon>
        <taxon>Candidatus Cryosericales</taxon>
        <taxon>Candidatus Cryosericaceae</taxon>
        <taxon>Candidatus Cryosericum</taxon>
    </lineage>
</organism>
<reference evidence="1 2" key="1">
    <citation type="submission" date="2018-09" db="EMBL/GenBank/DDBJ databases">
        <title>Discovery and Ecogenomic Context for Candidatus Cryosericales, a Global Caldiserica Order Active in Thawing Permafrost.</title>
        <authorList>
            <person name="Martinez M.A."/>
            <person name="Woodcroft B.J."/>
            <person name="Ignacio Espinoza J.C."/>
            <person name="Zayed A."/>
            <person name="Singleton C.M."/>
            <person name="Boyd J."/>
            <person name="Li Y.-F."/>
            <person name="Purvine S."/>
            <person name="Maughan H."/>
            <person name="Hodgkins S.B."/>
            <person name="Anderson D."/>
            <person name="Sederholm M."/>
            <person name="Temperton B."/>
            <person name="Saleska S.R."/>
            <person name="Tyson G.W."/>
            <person name="Rich V.I."/>
        </authorList>
    </citation>
    <scope>NUCLEOTIDE SEQUENCE [LARGE SCALE GENOMIC DNA]</scope>
    <source>
        <strain evidence="1 2">SMC5</strain>
    </source>
</reference>
<dbReference type="RefSeq" id="WP_119119864.1">
    <property type="nucleotide sequence ID" value="NZ_QXIU01000120.1"/>
</dbReference>
<dbReference type="Proteomes" id="UP000266489">
    <property type="component" value="Unassembled WGS sequence"/>
</dbReference>
<evidence type="ECO:0000313" key="2">
    <source>
        <dbReference type="Proteomes" id="UP000266489"/>
    </source>
</evidence>
<sequence length="218" mass="24299">MIGSRTLEAIATMPVVTKQNLGVLLGVSPATLDYRVQRMQTTGDLLRLRSGLYAPTAAWRAAQSSPEQTRRYLEYLSGIVRAPSYLSLEYVLEKAGMIPESPFALTCITTKTPRMYATPLGRFVYRSIRSDLFTGYGLEAYHGLEVRIASPAKALFDMLYLRPFSTSSAMRSYLLETGRLNWDALRPSEKKRLVATIHTSGVPKMKRILSILTAEGIV</sequence>
<dbReference type="OrthoDB" id="191172at2"/>
<name>A0A398DJS4_9BACT</name>
<evidence type="ECO:0008006" key="3">
    <source>
        <dbReference type="Google" id="ProtNLM"/>
    </source>
</evidence>
<protein>
    <recommendedName>
        <fullName evidence="3">Transcriptional regulator</fullName>
    </recommendedName>
</protein>
<evidence type="ECO:0000313" key="1">
    <source>
        <dbReference type="EMBL" id="RIE11271.1"/>
    </source>
</evidence>
<dbReference type="AlphaFoldDB" id="A0A398DJS4"/>